<dbReference type="PANTHER" id="PTHR42966">
    <property type="entry name" value="N-ACETYLNEURAMINATE SYNTHASE"/>
    <property type="match status" value="1"/>
</dbReference>
<accession>A0ABU0D8S7</accession>
<proteinExistence type="predicted"/>
<evidence type="ECO:0000259" key="1">
    <source>
        <dbReference type="PROSITE" id="PS50844"/>
    </source>
</evidence>
<comment type="caution">
    <text evidence="2">The sequence shown here is derived from an EMBL/GenBank/DDBJ whole genome shotgun (WGS) entry which is preliminary data.</text>
</comment>
<sequence>MNKTYIIAEAGVNHNGSLDLAFELIDVAVKAGADAVKFQTFKAENLVTKKAQQAAYQIENIGEETSQFEMLKKLELNYNEFLRLKAYCDEKKIEFLSTPFEFESVDFLVETLGMNTVKIPSGELTNSPFIHYIATKRKPIILSTGMANMEDIFEALSFIAYGLAFPNKKVELESVRSFYATDEAKKCLKRYVTILHCTTEYPTPYKDVNLQAMDHLKRELQVEIGLSDHSKGIYVPIAAVGKGAKVIEKHFTINRMLPGPDHQASLEPAELIEMVNGIRIVEATLGNCEKKPTANEEKNRIAARKSLVASREIQVGDIFTSDNLTIKRPGNGLAPSKWWELLGTTASKSYEEDELIDE</sequence>
<dbReference type="Proteomes" id="UP001232343">
    <property type="component" value="Unassembled WGS sequence"/>
</dbReference>
<dbReference type="InterPro" id="IPR013785">
    <property type="entry name" value="Aldolase_TIM"/>
</dbReference>
<dbReference type="CDD" id="cd11615">
    <property type="entry name" value="SAF_NeuB_like"/>
    <property type="match status" value="1"/>
</dbReference>
<dbReference type="NCBIfam" id="TIGR03569">
    <property type="entry name" value="NeuB_NnaB"/>
    <property type="match status" value="1"/>
</dbReference>
<dbReference type="SUPFAM" id="SSF51269">
    <property type="entry name" value="AFP III-like domain"/>
    <property type="match status" value="1"/>
</dbReference>
<dbReference type="InterPro" id="IPR020007">
    <property type="entry name" value="NeuB/NeuA"/>
</dbReference>
<dbReference type="PROSITE" id="PS50844">
    <property type="entry name" value="AFP_LIKE"/>
    <property type="match status" value="1"/>
</dbReference>
<dbReference type="Pfam" id="PF03102">
    <property type="entry name" value="NeuB"/>
    <property type="match status" value="1"/>
</dbReference>
<dbReference type="Gene3D" id="3.90.1210.10">
    <property type="entry name" value="Antifreeze-like/N-acetylneuraminic acid synthase C-terminal domain"/>
    <property type="match status" value="1"/>
</dbReference>
<dbReference type="InterPro" id="IPR051690">
    <property type="entry name" value="PseI-like"/>
</dbReference>
<dbReference type="RefSeq" id="WP_244681214.1">
    <property type="nucleotide sequence ID" value="NZ_JALIRM010000004.1"/>
</dbReference>
<dbReference type="InterPro" id="IPR013132">
    <property type="entry name" value="PseI/NeuA/B-like_N"/>
</dbReference>
<dbReference type="PANTHER" id="PTHR42966:SF1">
    <property type="entry name" value="SIALIC ACID SYNTHASE"/>
    <property type="match status" value="1"/>
</dbReference>
<dbReference type="InterPro" id="IPR013974">
    <property type="entry name" value="SAF"/>
</dbReference>
<dbReference type="InterPro" id="IPR006190">
    <property type="entry name" value="SAF_AFP_Neu5Ac"/>
</dbReference>
<dbReference type="Pfam" id="PF08666">
    <property type="entry name" value="SAF"/>
    <property type="match status" value="1"/>
</dbReference>
<keyword evidence="3" id="KW-1185">Reference proteome</keyword>
<dbReference type="InterPro" id="IPR057736">
    <property type="entry name" value="SAF_PseI/NeuA/NeuB"/>
</dbReference>
<gene>
    <name evidence="2" type="ORF">J2S14_003654</name>
</gene>
<organism evidence="2 3">
    <name type="scientific">Lederbergia wuyishanensis</name>
    <dbReference type="NCBI Taxonomy" id="1347903"/>
    <lineage>
        <taxon>Bacteria</taxon>
        <taxon>Bacillati</taxon>
        <taxon>Bacillota</taxon>
        <taxon>Bacilli</taxon>
        <taxon>Bacillales</taxon>
        <taxon>Bacillaceae</taxon>
        <taxon>Lederbergia</taxon>
    </lineage>
</organism>
<name>A0ABU0D8S7_9BACI</name>
<dbReference type="GO" id="GO:0050462">
    <property type="term" value="F:N-acetylneuraminate synthase activity"/>
    <property type="evidence" value="ECO:0007669"/>
    <property type="project" value="UniProtKB-EC"/>
</dbReference>
<dbReference type="EC" id="2.5.1.56" evidence="2"/>
<protein>
    <submittedName>
        <fullName evidence="2">N-acetylneuraminate synthase</fullName>
        <ecNumber evidence="2">2.5.1.56</ecNumber>
    </submittedName>
</protein>
<dbReference type="EMBL" id="JAUSUO010000011">
    <property type="protein sequence ID" value="MDQ0344810.1"/>
    <property type="molecule type" value="Genomic_DNA"/>
</dbReference>
<dbReference type="Gene3D" id="3.20.20.70">
    <property type="entry name" value="Aldolase class I"/>
    <property type="match status" value="1"/>
</dbReference>
<dbReference type="SUPFAM" id="SSF51569">
    <property type="entry name" value="Aldolase"/>
    <property type="match status" value="1"/>
</dbReference>
<evidence type="ECO:0000313" key="3">
    <source>
        <dbReference type="Proteomes" id="UP001232343"/>
    </source>
</evidence>
<feature type="domain" description="AFP-like" evidence="1">
    <location>
        <begin position="306"/>
        <end position="358"/>
    </location>
</feature>
<evidence type="ECO:0000313" key="2">
    <source>
        <dbReference type="EMBL" id="MDQ0344810.1"/>
    </source>
</evidence>
<keyword evidence="2" id="KW-0808">Transferase</keyword>
<dbReference type="InterPro" id="IPR036732">
    <property type="entry name" value="AFP_Neu5c_C_sf"/>
</dbReference>
<reference evidence="2 3" key="1">
    <citation type="submission" date="2023-07" db="EMBL/GenBank/DDBJ databases">
        <title>Genomic Encyclopedia of Type Strains, Phase IV (KMG-IV): sequencing the most valuable type-strain genomes for metagenomic binning, comparative biology and taxonomic classification.</title>
        <authorList>
            <person name="Goeker M."/>
        </authorList>
    </citation>
    <scope>NUCLEOTIDE SEQUENCE [LARGE SCALE GENOMIC DNA]</scope>
    <source>
        <strain evidence="2 3">DSM 27848</strain>
    </source>
</reference>